<feature type="non-terminal residue" evidence="2">
    <location>
        <position position="125"/>
    </location>
</feature>
<sequence>PAARDAPTGSDGSHLGRLHADLPRPVGGDRRARPPRRAARVPGLASGVGGEVARPRRDAQGQSRDHPAQPSGRGDDPGRRGGRPRSAGGASGRACGPVRARRPLRSSPHAAPGGGKGRPDLLRNV</sequence>
<feature type="compositionally biased region" description="Basic and acidic residues" evidence="1">
    <location>
        <begin position="18"/>
        <end position="32"/>
    </location>
</feature>
<feature type="compositionally biased region" description="Basic and acidic residues" evidence="1">
    <location>
        <begin position="53"/>
        <end position="79"/>
    </location>
</feature>
<protein>
    <submittedName>
        <fullName evidence="2">UPF0061 protein YdiU</fullName>
    </submittedName>
</protein>
<evidence type="ECO:0000256" key="1">
    <source>
        <dbReference type="SAM" id="MobiDB-lite"/>
    </source>
</evidence>
<dbReference type="AlphaFoldDB" id="A0A6J4P367"/>
<feature type="region of interest" description="Disordered" evidence="1">
    <location>
        <begin position="1"/>
        <end position="125"/>
    </location>
</feature>
<accession>A0A6J4P367</accession>
<reference evidence="2" key="1">
    <citation type="submission" date="2020-02" db="EMBL/GenBank/DDBJ databases">
        <authorList>
            <person name="Meier V. D."/>
        </authorList>
    </citation>
    <scope>NUCLEOTIDE SEQUENCE</scope>
    <source>
        <strain evidence="2">AVDCRST_MAG15</strain>
    </source>
</reference>
<dbReference type="EMBL" id="CADCUU010000157">
    <property type="protein sequence ID" value="CAA9403072.1"/>
    <property type="molecule type" value="Genomic_DNA"/>
</dbReference>
<proteinExistence type="predicted"/>
<feature type="compositionally biased region" description="Low complexity" evidence="1">
    <location>
        <begin position="84"/>
        <end position="94"/>
    </location>
</feature>
<name>A0A6J4P367_9RHOB</name>
<organism evidence="2">
    <name type="scientific">uncultured Rubellimicrobium sp</name>
    <dbReference type="NCBI Taxonomy" id="543078"/>
    <lineage>
        <taxon>Bacteria</taxon>
        <taxon>Pseudomonadati</taxon>
        <taxon>Pseudomonadota</taxon>
        <taxon>Alphaproteobacteria</taxon>
        <taxon>Rhodobacterales</taxon>
        <taxon>Roseobacteraceae</taxon>
        <taxon>Rubellimicrobium</taxon>
        <taxon>environmental samples</taxon>
    </lineage>
</organism>
<gene>
    <name evidence="2" type="ORF">AVDCRST_MAG15-1122</name>
</gene>
<feature type="non-terminal residue" evidence="2">
    <location>
        <position position="1"/>
    </location>
</feature>
<evidence type="ECO:0000313" key="2">
    <source>
        <dbReference type="EMBL" id="CAA9403072.1"/>
    </source>
</evidence>